<name>A0A7S4HJS5_9EUKA</name>
<organism evidence="1">
    <name type="scientific">Vannella robusta</name>
    <dbReference type="NCBI Taxonomy" id="1487602"/>
    <lineage>
        <taxon>Eukaryota</taxon>
        <taxon>Amoebozoa</taxon>
        <taxon>Discosea</taxon>
        <taxon>Flabellinia</taxon>
        <taxon>Vannellidae</taxon>
        <taxon>Vannella</taxon>
    </lineage>
</organism>
<evidence type="ECO:0000313" key="1">
    <source>
        <dbReference type="EMBL" id="CAE2201096.1"/>
    </source>
</evidence>
<protein>
    <submittedName>
        <fullName evidence="1">Uncharacterized protein</fullName>
    </submittedName>
</protein>
<sequence>MGSSALMQISKFLIDVQSVDSPFLLFHGLHETAGHHNPLPNSATLEECPETIPLVIKPPVVTPEDQPNIPKNTTDELEFGKVPIAKPITKRRRRTKKVRRRCKANKWTDVSCLDFSVVADLFFRRRASIYAS</sequence>
<dbReference type="AlphaFoldDB" id="A0A7S4HJS5"/>
<reference evidence="1" key="1">
    <citation type="submission" date="2021-01" db="EMBL/GenBank/DDBJ databases">
        <authorList>
            <person name="Corre E."/>
            <person name="Pelletier E."/>
            <person name="Niang G."/>
            <person name="Scheremetjew M."/>
            <person name="Finn R."/>
            <person name="Kale V."/>
            <person name="Holt S."/>
            <person name="Cochrane G."/>
            <person name="Meng A."/>
            <person name="Brown T."/>
            <person name="Cohen L."/>
        </authorList>
    </citation>
    <scope>NUCLEOTIDE SEQUENCE</scope>
    <source>
        <strain evidence="1">DIVA3 518/3/11/1/6</strain>
    </source>
</reference>
<accession>A0A7S4HJS5</accession>
<proteinExistence type="predicted"/>
<dbReference type="EMBL" id="HBKP01001693">
    <property type="protein sequence ID" value="CAE2201096.1"/>
    <property type="molecule type" value="Transcribed_RNA"/>
</dbReference>
<gene>
    <name evidence="1" type="ORF">VSP0166_LOCUS1219</name>
</gene>